<dbReference type="EMBL" id="BARU01026057">
    <property type="protein sequence ID" value="GAH73663.1"/>
    <property type="molecule type" value="Genomic_DNA"/>
</dbReference>
<feature type="non-terminal residue" evidence="1">
    <location>
        <position position="1"/>
    </location>
</feature>
<sequence>DKLKIIRWYVVKHSRSAKMLFGWNKKIDDPESSDFSKLLTTISIIQLFRKDKENEIL</sequence>
<protein>
    <submittedName>
        <fullName evidence="1">Uncharacterized protein</fullName>
    </submittedName>
</protein>
<evidence type="ECO:0000313" key="1">
    <source>
        <dbReference type="EMBL" id="GAH73663.1"/>
    </source>
</evidence>
<reference evidence="1" key="1">
    <citation type="journal article" date="2014" name="Front. Microbiol.">
        <title>High frequency of phylogenetically diverse reductive dehalogenase-homologous genes in deep subseafloor sedimentary metagenomes.</title>
        <authorList>
            <person name="Kawai M."/>
            <person name="Futagami T."/>
            <person name="Toyoda A."/>
            <person name="Takaki Y."/>
            <person name="Nishi S."/>
            <person name="Hori S."/>
            <person name="Arai W."/>
            <person name="Tsubouchi T."/>
            <person name="Morono Y."/>
            <person name="Uchiyama I."/>
            <person name="Ito T."/>
            <person name="Fujiyama A."/>
            <person name="Inagaki F."/>
            <person name="Takami H."/>
        </authorList>
    </citation>
    <scope>NUCLEOTIDE SEQUENCE</scope>
    <source>
        <strain evidence="1">Expedition CK06-06</strain>
    </source>
</reference>
<proteinExistence type="predicted"/>
<comment type="caution">
    <text evidence="1">The sequence shown here is derived from an EMBL/GenBank/DDBJ whole genome shotgun (WGS) entry which is preliminary data.</text>
</comment>
<accession>X1JV41</accession>
<name>X1JV41_9ZZZZ</name>
<organism evidence="1">
    <name type="scientific">marine sediment metagenome</name>
    <dbReference type="NCBI Taxonomy" id="412755"/>
    <lineage>
        <taxon>unclassified sequences</taxon>
        <taxon>metagenomes</taxon>
        <taxon>ecological metagenomes</taxon>
    </lineage>
</organism>
<gene>
    <name evidence="1" type="ORF">S03H2_41906</name>
</gene>
<dbReference type="AlphaFoldDB" id="X1JV41"/>